<keyword evidence="1" id="KW-0732">Signal</keyword>
<feature type="chain" id="PRO_5047050012" description="MSHA biogenesis protein MshK" evidence="1">
    <location>
        <begin position="24"/>
        <end position="103"/>
    </location>
</feature>
<reference evidence="3" key="1">
    <citation type="journal article" date="2019" name="Int. J. Syst. Evol. Microbiol.">
        <title>The Global Catalogue of Microorganisms (GCM) 10K type strain sequencing project: providing services to taxonomists for standard genome sequencing and annotation.</title>
        <authorList>
            <consortium name="The Broad Institute Genomics Platform"/>
            <consortium name="The Broad Institute Genome Sequencing Center for Infectious Disease"/>
            <person name="Wu L."/>
            <person name="Ma J."/>
        </authorList>
    </citation>
    <scope>NUCLEOTIDE SEQUENCE [LARGE SCALE GENOMIC DNA]</scope>
    <source>
        <strain evidence="3">JCM 18720</strain>
    </source>
</reference>
<dbReference type="Proteomes" id="UP001501600">
    <property type="component" value="Unassembled WGS sequence"/>
</dbReference>
<sequence>MKNIKILISVVLLSLGVSEAALAKNDKHKELPPGLQKKVARGEPLPPGWQKKIAVGNVIDSRIYNQRKVISRNGDIVTIGIEDEIFKVIENTREIVEIIRRTN</sequence>
<organism evidence="2 3">
    <name type="scientific">Ferrimonas gelatinilytica</name>
    <dbReference type="NCBI Taxonomy" id="1255257"/>
    <lineage>
        <taxon>Bacteria</taxon>
        <taxon>Pseudomonadati</taxon>
        <taxon>Pseudomonadota</taxon>
        <taxon>Gammaproteobacteria</taxon>
        <taxon>Alteromonadales</taxon>
        <taxon>Ferrimonadaceae</taxon>
        <taxon>Ferrimonas</taxon>
    </lineage>
</organism>
<evidence type="ECO:0000313" key="3">
    <source>
        <dbReference type="Proteomes" id="UP001501600"/>
    </source>
</evidence>
<dbReference type="RefSeq" id="WP_345316729.1">
    <property type="nucleotide sequence ID" value="NZ_BAABLF010000011.1"/>
</dbReference>
<dbReference type="EMBL" id="BAABLF010000011">
    <property type="protein sequence ID" value="GAA5191385.1"/>
    <property type="molecule type" value="Genomic_DNA"/>
</dbReference>
<evidence type="ECO:0000313" key="2">
    <source>
        <dbReference type="EMBL" id="GAA5191385.1"/>
    </source>
</evidence>
<comment type="caution">
    <text evidence="2">The sequence shown here is derived from an EMBL/GenBank/DDBJ whole genome shotgun (WGS) entry which is preliminary data.</text>
</comment>
<evidence type="ECO:0000256" key="1">
    <source>
        <dbReference type="SAM" id="SignalP"/>
    </source>
</evidence>
<dbReference type="Gene3D" id="3.10.450.160">
    <property type="entry name" value="inner membrane protein cigr"/>
    <property type="match status" value="1"/>
</dbReference>
<feature type="signal peptide" evidence="1">
    <location>
        <begin position="1"/>
        <end position="23"/>
    </location>
</feature>
<protein>
    <recommendedName>
        <fullName evidence="4">MSHA biogenesis protein MshK</fullName>
    </recommendedName>
</protein>
<keyword evidence="3" id="KW-1185">Reference proteome</keyword>
<accession>A0ABP9S739</accession>
<name>A0ABP9S739_9GAMM</name>
<evidence type="ECO:0008006" key="4">
    <source>
        <dbReference type="Google" id="ProtNLM"/>
    </source>
</evidence>
<gene>
    <name evidence="2" type="ORF">GCM10025772_18000</name>
</gene>
<proteinExistence type="predicted"/>